<reference evidence="2 3" key="1">
    <citation type="journal article" date="2016" name="Nat. Commun.">
        <title>Thousands of microbial genomes shed light on interconnected biogeochemical processes in an aquifer system.</title>
        <authorList>
            <person name="Anantharaman K."/>
            <person name="Brown C.T."/>
            <person name="Hug L.A."/>
            <person name="Sharon I."/>
            <person name="Castelle C.J."/>
            <person name="Probst A.J."/>
            <person name="Thomas B.C."/>
            <person name="Singh A."/>
            <person name="Wilkins M.J."/>
            <person name="Karaoz U."/>
            <person name="Brodie E.L."/>
            <person name="Williams K.H."/>
            <person name="Hubbard S.S."/>
            <person name="Banfield J.F."/>
        </authorList>
    </citation>
    <scope>NUCLEOTIDE SEQUENCE [LARGE SCALE GENOMIC DNA]</scope>
</reference>
<comment type="caution">
    <text evidence="2">The sequence shown here is derived from an EMBL/GenBank/DDBJ whole genome shotgun (WGS) entry which is preliminary data.</text>
</comment>
<organism evidence="2 3">
    <name type="scientific">Candidatus Woesebacteria bacterium RBG_16_34_12</name>
    <dbReference type="NCBI Taxonomy" id="1802480"/>
    <lineage>
        <taxon>Bacteria</taxon>
        <taxon>Candidatus Woeseibacteriota</taxon>
    </lineage>
</organism>
<gene>
    <name evidence="2" type="ORF">A2Z22_00495</name>
</gene>
<name>A0A1F7X908_9BACT</name>
<evidence type="ECO:0000256" key="1">
    <source>
        <dbReference type="SAM" id="MobiDB-lite"/>
    </source>
</evidence>
<sequence length="72" mass="8291">MTVETQQPVDLIVTNFRDELRARFERVTTKFARGSVVHPTTPRQTEPSLTHETNLEKIAPYLRSSTSPNTRH</sequence>
<protein>
    <submittedName>
        <fullName evidence="2">Uncharacterized protein</fullName>
    </submittedName>
</protein>
<feature type="region of interest" description="Disordered" evidence="1">
    <location>
        <begin position="36"/>
        <end position="72"/>
    </location>
</feature>
<dbReference type="EMBL" id="MGFS01000016">
    <property type="protein sequence ID" value="OGM11514.1"/>
    <property type="molecule type" value="Genomic_DNA"/>
</dbReference>
<feature type="compositionally biased region" description="Polar residues" evidence="1">
    <location>
        <begin position="41"/>
        <end position="52"/>
    </location>
</feature>
<feature type="compositionally biased region" description="Polar residues" evidence="1">
    <location>
        <begin position="63"/>
        <end position="72"/>
    </location>
</feature>
<accession>A0A1F7X908</accession>
<evidence type="ECO:0000313" key="3">
    <source>
        <dbReference type="Proteomes" id="UP000177053"/>
    </source>
</evidence>
<dbReference type="Proteomes" id="UP000177053">
    <property type="component" value="Unassembled WGS sequence"/>
</dbReference>
<dbReference type="AlphaFoldDB" id="A0A1F7X908"/>
<proteinExistence type="predicted"/>
<evidence type="ECO:0000313" key="2">
    <source>
        <dbReference type="EMBL" id="OGM11514.1"/>
    </source>
</evidence>